<keyword evidence="2" id="KW-1133">Transmembrane helix</keyword>
<evidence type="ECO:0000256" key="1">
    <source>
        <dbReference type="SAM" id="MobiDB-lite"/>
    </source>
</evidence>
<keyword evidence="2" id="KW-0812">Transmembrane</keyword>
<organism evidence="3 4">
    <name type="scientific">Characodon lateralis</name>
    <dbReference type="NCBI Taxonomy" id="208331"/>
    <lineage>
        <taxon>Eukaryota</taxon>
        <taxon>Metazoa</taxon>
        <taxon>Chordata</taxon>
        <taxon>Craniata</taxon>
        <taxon>Vertebrata</taxon>
        <taxon>Euteleostomi</taxon>
        <taxon>Actinopterygii</taxon>
        <taxon>Neopterygii</taxon>
        <taxon>Teleostei</taxon>
        <taxon>Neoteleostei</taxon>
        <taxon>Acanthomorphata</taxon>
        <taxon>Ovalentaria</taxon>
        <taxon>Atherinomorphae</taxon>
        <taxon>Cyprinodontiformes</taxon>
        <taxon>Goodeidae</taxon>
        <taxon>Characodon</taxon>
    </lineage>
</organism>
<feature type="region of interest" description="Disordered" evidence="1">
    <location>
        <begin position="11"/>
        <end position="39"/>
    </location>
</feature>
<feature type="compositionally biased region" description="Basic and acidic residues" evidence="1">
    <location>
        <begin position="19"/>
        <end position="31"/>
    </location>
</feature>
<reference evidence="3 4" key="1">
    <citation type="submission" date="2021-06" db="EMBL/GenBank/DDBJ databases">
        <authorList>
            <person name="Palmer J.M."/>
        </authorList>
    </citation>
    <scope>NUCLEOTIDE SEQUENCE [LARGE SCALE GENOMIC DNA]</scope>
    <source>
        <strain evidence="3 4">CL_MEX2019</strain>
        <tissue evidence="3">Muscle</tissue>
    </source>
</reference>
<proteinExistence type="predicted"/>
<comment type="caution">
    <text evidence="3">The sequence shown here is derived from an EMBL/GenBank/DDBJ whole genome shotgun (WGS) entry which is preliminary data.</text>
</comment>
<gene>
    <name evidence="3" type="ORF">CHARACLAT_030546</name>
</gene>
<dbReference type="Proteomes" id="UP001352852">
    <property type="component" value="Unassembled WGS sequence"/>
</dbReference>
<dbReference type="EMBL" id="JAHUTJ010078402">
    <property type="protein sequence ID" value="MED6295321.1"/>
    <property type="molecule type" value="Genomic_DNA"/>
</dbReference>
<protein>
    <submittedName>
        <fullName evidence="3">Uncharacterized protein</fullName>
    </submittedName>
</protein>
<keyword evidence="2" id="KW-0472">Membrane</keyword>
<evidence type="ECO:0000256" key="2">
    <source>
        <dbReference type="SAM" id="Phobius"/>
    </source>
</evidence>
<evidence type="ECO:0000313" key="4">
    <source>
        <dbReference type="Proteomes" id="UP001352852"/>
    </source>
</evidence>
<feature type="transmembrane region" description="Helical" evidence="2">
    <location>
        <begin position="59"/>
        <end position="76"/>
    </location>
</feature>
<sequence length="134" mass="14660">MVMGPLLHSHAAYPSAHSETSEAGKEGEKQRGVFSNPRIGVGDDVHRHTHTLSHTLIEPYRVCVMLAMCGLNLAALHSSCLSLFFFSSLPLRLQILLLLFLFFSPSSITSSSPPLGSSVHLSFFFSLSSWRAVC</sequence>
<evidence type="ECO:0000313" key="3">
    <source>
        <dbReference type="EMBL" id="MED6295321.1"/>
    </source>
</evidence>
<keyword evidence="4" id="KW-1185">Reference proteome</keyword>
<name>A0ABU7F8C2_9TELE</name>
<accession>A0ABU7F8C2</accession>